<keyword evidence="6 8" id="KW-0342">GTP-binding</keyword>
<evidence type="ECO:0000256" key="7">
    <source>
        <dbReference type="ARBA" id="ARBA00023150"/>
    </source>
</evidence>
<feature type="binding site" evidence="8">
    <location>
        <position position="96"/>
    </location>
    <ligand>
        <name>GTP</name>
        <dbReference type="ChEBI" id="CHEBI:37565"/>
    </ligand>
</feature>
<comment type="catalytic activity">
    <reaction evidence="8">
        <text>Mo-molybdopterin + GTP + H(+) = Mo-molybdopterin guanine dinucleotide + diphosphate</text>
        <dbReference type="Rhea" id="RHEA:34243"/>
        <dbReference type="ChEBI" id="CHEBI:15378"/>
        <dbReference type="ChEBI" id="CHEBI:33019"/>
        <dbReference type="ChEBI" id="CHEBI:37565"/>
        <dbReference type="ChEBI" id="CHEBI:71302"/>
        <dbReference type="ChEBI" id="CHEBI:71310"/>
        <dbReference type="EC" id="2.7.7.77"/>
    </reaction>
</comment>
<dbReference type="RefSeq" id="WP_013823928.1">
    <property type="nucleotide sequence ID" value="NC_015573.1"/>
</dbReference>
<sequence>MTEITGVILAGGKSTRMGMDKAFIPIGQTTMIKKIASELRKVFSRVMVVSNKREFLYQHLGLPVVKDLRSGCGPLGGIHAGLTFADTPYIFVVACDMPFIDARLIPVLVGSCSGYDAVVPRIKECMEPLFAVYSKSCLPSIELVIDSKNFKLMDLLSRLKVNYIDEFRLNLVPDLRRVFININTPRDLLEFLKYS</sequence>
<dbReference type="EMBL" id="CP002770">
    <property type="protein sequence ID" value="AEG16417.1"/>
    <property type="molecule type" value="Genomic_DNA"/>
</dbReference>
<dbReference type="PANTHER" id="PTHR19136:SF81">
    <property type="entry name" value="MOLYBDENUM COFACTOR GUANYLYLTRANSFERASE"/>
    <property type="match status" value="1"/>
</dbReference>
<comment type="subcellular location">
    <subcellularLocation>
        <location evidence="8">Cytoplasm</location>
    </subcellularLocation>
</comment>
<keyword evidence="5 8" id="KW-0460">Magnesium</keyword>
<dbReference type="GO" id="GO:0005737">
    <property type="term" value="C:cytoplasm"/>
    <property type="evidence" value="ECO:0007669"/>
    <property type="project" value="UniProtKB-SubCell"/>
</dbReference>
<reference evidence="11" key="1">
    <citation type="submission" date="2011-05" db="EMBL/GenBank/DDBJ databases">
        <title>Complete sequence of Desulfotomaculum kuznetsovii DSM 6115.</title>
        <authorList>
            <person name="Lucas S."/>
            <person name="Han J."/>
            <person name="Lapidus A."/>
            <person name="Cheng J.-F."/>
            <person name="Goodwin L."/>
            <person name="Pitluck S."/>
            <person name="Peters L."/>
            <person name="Mikhailova N."/>
            <person name="Lu M."/>
            <person name="Saunders E."/>
            <person name="Han C."/>
            <person name="Tapia R."/>
            <person name="Land M."/>
            <person name="Hauser L."/>
            <person name="Kyrpides N."/>
            <person name="Ivanova N."/>
            <person name="Pagani I."/>
            <person name="Nazina T."/>
            <person name="Ivanova A."/>
            <person name="Parshina S."/>
            <person name="Kuever J."/>
            <person name="Muyzer G."/>
            <person name="Plugge C."/>
            <person name="Stams A."/>
            <person name="Woyke T."/>
        </authorList>
    </citation>
    <scope>NUCLEOTIDE SEQUENCE [LARGE SCALE GENOMIC DNA]</scope>
    <source>
        <strain evidence="11">DSM 6115 / VKM B-1805 / 17</strain>
    </source>
</reference>
<comment type="cofactor">
    <cofactor evidence="8">
        <name>Mg(2+)</name>
        <dbReference type="ChEBI" id="CHEBI:18420"/>
    </cofactor>
</comment>
<name>A0AAU8PJZ1_DESK7</name>
<comment type="caution">
    <text evidence="8">Lacks conserved residue(s) required for the propagation of feature annotation.</text>
</comment>
<dbReference type="InterPro" id="IPR029044">
    <property type="entry name" value="Nucleotide-diphossugar_trans"/>
</dbReference>
<dbReference type="PANTHER" id="PTHR19136">
    <property type="entry name" value="MOLYBDENUM COFACTOR GUANYLYLTRANSFERASE"/>
    <property type="match status" value="1"/>
</dbReference>
<dbReference type="AlphaFoldDB" id="A0AAU8PJZ1"/>
<evidence type="ECO:0000259" key="9">
    <source>
        <dbReference type="Pfam" id="PF12804"/>
    </source>
</evidence>
<feature type="binding site" evidence="8">
    <location>
        <position position="67"/>
    </location>
    <ligand>
        <name>GTP</name>
        <dbReference type="ChEBI" id="CHEBI:37565"/>
    </ligand>
</feature>
<dbReference type="InterPro" id="IPR025877">
    <property type="entry name" value="MobA-like_NTP_Trfase"/>
</dbReference>
<organism evidence="10 11">
    <name type="scientific">Desulfofundulus kuznetsovii (strain DSM 6115 / VKM B-1805 / 17)</name>
    <name type="common">Desulfotomaculum kuznetsovii</name>
    <dbReference type="NCBI Taxonomy" id="760568"/>
    <lineage>
        <taxon>Bacteria</taxon>
        <taxon>Bacillati</taxon>
        <taxon>Bacillota</taxon>
        <taxon>Clostridia</taxon>
        <taxon>Eubacteriales</taxon>
        <taxon>Peptococcaceae</taxon>
        <taxon>Desulfofundulus</taxon>
    </lineage>
</organism>
<dbReference type="Gene3D" id="3.90.550.10">
    <property type="entry name" value="Spore Coat Polysaccharide Biosynthesis Protein SpsA, Chain A"/>
    <property type="match status" value="1"/>
</dbReference>
<accession>A0AAU8PJZ1</accession>
<gene>
    <name evidence="8" type="primary">mobA</name>
    <name evidence="10" type="ordered locus">Desku_2912</name>
</gene>
<dbReference type="Proteomes" id="UP000009229">
    <property type="component" value="Chromosome"/>
</dbReference>
<dbReference type="EC" id="2.7.7.77" evidence="8"/>
<feature type="binding site" evidence="8">
    <location>
        <position position="96"/>
    </location>
    <ligand>
        <name>Mg(2+)</name>
        <dbReference type="ChEBI" id="CHEBI:18420"/>
    </ligand>
</feature>
<keyword evidence="7 8" id="KW-0501">Molybdenum cofactor biosynthesis</keyword>
<evidence type="ECO:0000256" key="8">
    <source>
        <dbReference type="HAMAP-Rule" id="MF_00316"/>
    </source>
</evidence>
<keyword evidence="4 8" id="KW-0547">Nucleotide-binding</keyword>
<dbReference type="SUPFAM" id="SSF53448">
    <property type="entry name" value="Nucleotide-diphospho-sugar transferases"/>
    <property type="match status" value="1"/>
</dbReference>
<evidence type="ECO:0000256" key="4">
    <source>
        <dbReference type="ARBA" id="ARBA00022741"/>
    </source>
</evidence>
<keyword evidence="1 8" id="KW-0963">Cytoplasm</keyword>
<keyword evidence="2 8" id="KW-0808">Transferase</keyword>
<dbReference type="KEGG" id="dku:Desku_2912"/>
<evidence type="ECO:0000256" key="6">
    <source>
        <dbReference type="ARBA" id="ARBA00023134"/>
    </source>
</evidence>
<evidence type="ECO:0000313" key="11">
    <source>
        <dbReference type="Proteomes" id="UP000009229"/>
    </source>
</evidence>
<dbReference type="GO" id="GO:0005525">
    <property type="term" value="F:GTP binding"/>
    <property type="evidence" value="ECO:0007669"/>
    <property type="project" value="UniProtKB-UniRule"/>
</dbReference>
<keyword evidence="3 8" id="KW-0479">Metal-binding</keyword>
<evidence type="ECO:0000256" key="1">
    <source>
        <dbReference type="ARBA" id="ARBA00022490"/>
    </source>
</evidence>
<proteinExistence type="inferred from homology"/>
<dbReference type="GO" id="GO:1902758">
    <property type="term" value="P:bis(molybdopterin guanine dinucleotide)molybdenum biosynthetic process"/>
    <property type="evidence" value="ECO:0007669"/>
    <property type="project" value="TreeGrafter"/>
</dbReference>
<feature type="domain" description="MobA-like NTP transferase" evidence="9">
    <location>
        <begin position="6"/>
        <end position="145"/>
    </location>
</feature>
<protein>
    <recommendedName>
        <fullName evidence="8">Probable molybdenum cofactor guanylyltransferase</fullName>
        <shortName evidence="8">MoCo guanylyltransferase</shortName>
        <ecNumber evidence="8">2.7.7.77</ecNumber>
    </recommendedName>
    <alternativeName>
        <fullName evidence="8">GTP:molybdopterin guanylyltransferase</fullName>
    </alternativeName>
    <alternativeName>
        <fullName evidence="8">Mo-MPT guanylyltransferase</fullName>
    </alternativeName>
    <alternativeName>
        <fullName evidence="8">Molybdopterin guanylyltransferase</fullName>
    </alternativeName>
    <alternativeName>
        <fullName evidence="8">Molybdopterin-guanine dinucleotide synthase</fullName>
        <shortName evidence="8">MGD synthase</shortName>
    </alternativeName>
</protein>
<dbReference type="GO" id="GO:0046872">
    <property type="term" value="F:metal ion binding"/>
    <property type="evidence" value="ECO:0007669"/>
    <property type="project" value="UniProtKB-KW"/>
</dbReference>
<evidence type="ECO:0000313" key="10">
    <source>
        <dbReference type="EMBL" id="AEG16417.1"/>
    </source>
</evidence>
<dbReference type="CDD" id="cd02503">
    <property type="entry name" value="MobA"/>
    <property type="match status" value="1"/>
</dbReference>
<evidence type="ECO:0000256" key="5">
    <source>
        <dbReference type="ARBA" id="ARBA00022842"/>
    </source>
</evidence>
<comment type="domain">
    <text evidence="8">The N-terminal domain determines nucleotide recognition and specific binding, while the C-terminal domain determines the specific binding to the target protein.</text>
</comment>
<feature type="binding site" evidence="8">
    <location>
        <position position="21"/>
    </location>
    <ligand>
        <name>GTP</name>
        <dbReference type="ChEBI" id="CHEBI:37565"/>
    </ligand>
</feature>
<dbReference type="InterPro" id="IPR013482">
    <property type="entry name" value="Molybde_CF_guanTrfase"/>
</dbReference>
<evidence type="ECO:0000256" key="3">
    <source>
        <dbReference type="ARBA" id="ARBA00022723"/>
    </source>
</evidence>
<comment type="similarity">
    <text evidence="8">Belongs to the MobA family.</text>
</comment>
<dbReference type="GO" id="GO:0061603">
    <property type="term" value="F:molybdenum cofactor guanylyltransferase activity"/>
    <property type="evidence" value="ECO:0007669"/>
    <property type="project" value="UniProtKB-EC"/>
</dbReference>
<feature type="binding site" evidence="8">
    <location>
        <begin position="9"/>
        <end position="11"/>
    </location>
    <ligand>
        <name>GTP</name>
        <dbReference type="ChEBI" id="CHEBI:37565"/>
    </ligand>
</feature>
<comment type="function">
    <text evidence="8">Transfers a GMP moiety from GTP to Mo-molybdopterin (Mo-MPT) cofactor (Moco or molybdenum cofactor) to form Mo-molybdopterin guanine dinucleotide (Mo-MGD) cofactor.</text>
</comment>
<dbReference type="HAMAP" id="MF_00316">
    <property type="entry name" value="MobA"/>
    <property type="match status" value="1"/>
</dbReference>
<evidence type="ECO:0000256" key="2">
    <source>
        <dbReference type="ARBA" id="ARBA00022679"/>
    </source>
</evidence>
<dbReference type="Pfam" id="PF12804">
    <property type="entry name" value="NTP_transf_3"/>
    <property type="match status" value="1"/>
</dbReference>
<keyword evidence="11" id="KW-1185">Reference proteome</keyword>